<feature type="compositionally biased region" description="Basic residues" evidence="13">
    <location>
        <begin position="320"/>
        <end position="333"/>
    </location>
</feature>
<dbReference type="GO" id="GO:0006260">
    <property type="term" value="P:DNA replication"/>
    <property type="evidence" value="ECO:0007669"/>
    <property type="project" value="UniProtKB-KW"/>
</dbReference>
<dbReference type="InterPro" id="IPR036050">
    <property type="entry name" value="Regulatory_protein_E2_N"/>
</dbReference>
<organism evidence="16 17">
    <name type="scientific">human papillomavirus 118</name>
    <dbReference type="NCBI Taxonomy" id="927771"/>
    <lineage>
        <taxon>Viruses</taxon>
        <taxon>Monodnaviria</taxon>
        <taxon>Shotokuvirae</taxon>
        <taxon>Cossaviricota</taxon>
        <taxon>Papovaviricetes</taxon>
        <taxon>Zurhausenvirales</taxon>
        <taxon>Papillomaviridae</taxon>
        <taxon>Firstpapillomavirinae</taxon>
        <taxon>Betapapillomavirus</taxon>
        <taxon>Betapapillomavirus 1</taxon>
    </lineage>
</organism>
<dbReference type="GO" id="GO:0006275">
    <property type="term" value="P:regulation of DNA replication"/>
    <property type="evidence" value="ECO:0007669"/>
    <property type="project" value="UniProtKB-UniRule"/>
</dbReference>
<comment type="caution">
    <text evidence="12">Lacks conserved residue(s) required for the propagation of feature annotation.</text>
</comment>
<dbReference type="InterPro" id="IPR001866">
    <property type="entry name" value="PPV_E2_N"/>
</dbReference>
<evidence type="ECO:0000313" key="16">
    <source>
        <dbReference type="EMBL" id="ACV30151.1"/>
    </source>
</evidence>
<comment type="PTM">
    <text evidence="12">Sumoylation plays a regulatory role in E2 transcriptional activity.</text>
</comment>
<dbReference type="InterPro" id="IPR033668">
    <property type="entry name" value="Reg_prot_E2"/>
</dbReference>
<dbReference type="GO" id="GO:0042025">
    <property type="term" value="C:host cell nucleus"/>
    <property type="evidence" value="ECO:0007669"/>
    <property type="project" value="UniProtKB-SubCell"/>
</dbReference>
<keyword evidence="12" id="KW-1017">Isopeptide bond</keyword>
<keyword evidence="3 12" id="KW-0678">Repressor</keyword>
<evidence type="ECO:0000256" key="12">
    <source>
        <dbReference type="HAMAP-Rule" id="MF_04001"/>
    </source>
</evidence>
<dbReference type="Gene3D" id="2.170.200.10">
    <property type="entry name" value="Papillomavirus E2 early protein domain"/>
    <property type="match status" value="1"/>
</dbReference>
<dbReference type="GO" id="GO:0003700">
    <property type="term" value="F:DNA-binding transcription factor activity"/>
    <property type="evidence" value="ECO:0007669"/>
    <property type="project" value="UniProtKB-UniRule"/>
</dbReference>
<dbReference type="Pfam" id="PF00511">
    <property type="entry name" value="PPV_E2_C"/>
    <property type="match status" value="1"/>
</dbReference>
<dbReference type="EMBL" id="GQ246951">
    <property type="protein sequence ID" value="ACV30151.1"/>
    <property type="molecule type" value="Genomic_DNA"/>
</dbReference>
<feature type="domain" description="Papillomavirus E2 N-terminal" evidence="14">
    <location>
        <begin position="1"/>
        <end position="198"/>
    </location>
</feature>
<proteinExistence type="inferred from homology"/>
<keyword evidence="6 12" id="KW-1048">Host nucleus</keyword>
<comment type="similarity">
    <text evidence="12">Belongs to the papillomaviridae E2 protein family.</text>
</comment>
<keyword evidence="7 12" id="KW-0235">DNA replication</keyword>
<evidence type="ECO:0000256" key="3">
    <source>
        <dbReference type="ARBA" id="ARBA00022491"/>
    </source>
</evidence>
<evidence type="ECO:0000259" key="15">
    <source>
        <dbReference type="Pfam" id="PF00511"/>
    </source>
</evidence>
<dbReference type="InterPro" id="IPR042503">
    <property type="entry name" value="Regulatory_protein_E2_N_1"/>
</dbReference>
<reference evidence="16 17" key="1">
    <citation type="journal article" date="2010" name="Virology">
        <title>Classification of papillomaviruses (PVs) based on 189 PV types and proposal of taxonomic amendments.</title>
        <authorList>
            <person name="Bernard H.U."/>
            <person name="Burk R.D."/>
            <person name="Chen Z."/>
            <person name="van Doorslaer K."/>
            <person name="Hausen H."/>
            <person name="de Villiers E.M."/>
        </authorList>
    </citation>
    <scope>NUCLEOTIDE SEQUENCE [LARGE SCALE GENOMIC DNA]</scope>
    <source>
        <strain evidence="16">HPV_b_wart3</strain>
    </source>
</reference>
<evidence type="ECO:0000256" key="1">
    <source>
        <dbReference type="ARBA" id="ARBA00004147"/>
    </source>
</evidence>
<evidence type="ECO:0000256" key="2">
    <source>
        <dbReference type="ARBA" id="ARBA00007794"/>
    </source>
</evidence>
<comment type="function">
    <text evidence="12">Plays a role in the initiation of viral DNA replication. A dimer of E2 interacts with a dimer of E1 in order to improve specificity of E1 DNA binding activity. Once the complex recognizes and binds DNA at specific sites, the E2 dimer is removed from DNA. E2 also regulates viral transcription through binding to the E2RE response element (5'-ACCNNNNNNGGT-3') present in multiple copies in the regulatory regions of the viral genome. Activates or represses transcription depending on E2RE's position with regards to proximal promoter elements including the TATA-box. Repression occurs by sterically hindering the assembly of the transcription initiation complex.</text>
</comment>
<dbReference type="InterPro" id="IPR012677">
    <property type="entry name" value="Nucleotide-bd_a/b_plait_sf"/>
</dbReference>
<accession>D6MM13</accession>
<keyword evidence="11 12" id="KW-0804">Transcription</keyword>
<protein>
    <recommendedName>
        <fullName evidence="12">Regulatory protein E2</fullName>
    </recommendedName>
</protein>
<evidence type="ECO:0000256" key="9">
    <source>
        <dbReference type="ARBA" id="ARBA00023125"/>
    </source>
</evidence>
<comment type="similarity">
    <text evidence="2">Belongs to the papillomaviridae E8^E2C protein family.</text>
</comment>
<keyword evidence="9 12" id="KW-0238">DNA-binding</keyword>
<name>D6MM13_9PAPI</name>
<dbReference type="HAMAP" id="MF_04001">
    <property type="entry name" value="PPV_E2"/>
    <property type="match status" value="1"/>
</dbReference>
<evidence type="ECO:0000256" key="13">
    <source>
        <dbReference type="SAM" id="MobiDB-lite"/>
    </source>
</evidence>
<dbReference type="SUPFAM" id="SSF51332">
    <property type="entry name" value="E2 regulatory, transactivation domain"/>
    <property type="match status" value="1"/>
</dbReference>
<feature type="compositionally biased region" description="Low complexity" evidence="13">
    <location>
        <begin position="307"/>
        <end position="319"/>
    </location>
</feature>
<feature type="compositionally biased region" description="Low complexity" evidence="13">
    <location>
        <begin position="334"/>
        <end position="358"/>
    </location>
</feature>
<keyword evidence="10 12" id="KW-0010">Activator</keyword>
<evidence type="ECO:0000256" key="8">
    <source>
        <dbReference type="ARBA" id="ARBA00023015"/>
    </source>
</evidence>
<evidence type="ECO:0000256" key="11">
    <source>
        <dbReference type="ARBA" id="ARBA00023163"/>
    </source>
</evidence>
<feature type="compositionally biased region" description="Basic residues" evidence="13">
    <location>
        <begin position="262"/>
        <end position="290"/>
    </location>
</feature>
<dbReference type="SUPFAM" id="SSF54957">
    <property type="entry name" value="Viral DNA-binding domain"/>
    <property type="match status" value="1"/>
</dbReference>
<keyword evidence="8 12" id="KW-0805">Transcription regulation</keyword>
<comment type="subunit">
    <text evidence="12">Binds DNA as homodimer. Interacts with protein E1; this interaction greatly increases E1 DNA-binding activity. Interacts with protein L1; this interaction enhances E2-dependent replication and transcription activation. Interacts with protein L2; this interaction inhibits E2 transcriptional activity but not DNA replication function E2. Interacts with protein E7; this interaction inhibits E7 oncogenic activity. Interacts with host TAF1; this interaction modulates E2-dependent transcriptional regulation. Interacts with host BRD4; this interaction mediates E2 transcriptional activation function. Additionally, the interaction with host BRD4 on mitotic chromosomes mediates tethering of the viral genome. Interacts with host TOPBP1; this interaction is required for optimal viral DNA replication.</text>
</comment>
<sequence length="506" mass="57485">MEALNERFSALQDQLMNIYEAAKSTLDAQIDHWQHLRKEAVLLFVARQKGILRLGYQPVPPQAVSESKAKNAIMMVLQLESLKKSQFAEEPWTLVDTSLETYKNAPENTFKKGPINVEVMYDKDPDNTNLYTMWKYIYYLDAEEEWQKAESGANHTGIYYMHGSFRHYYVLFADDAPRFSRTGHWEVIINKDTVFAPVTSSTPPESPGQSQGRQPPDKGTGITTTDAATNRSPRASPTTTAVTERPQKRRYGRKDSSPTATPKKRSTRQTWQRRRPRSRSLRAEKRRQTRSRSTSSKASKNRRRRSSSSSSSSSCSRGSSSRRRRRTRSRSASRTKSPASRTRSRTRSPTSKAQSPGRRAGGRSSRRSTSSSTSPSKRRKRARDRGPSYNRGISPGDVGKSVQTVSGRHKGRLGRLLAEAHDPPVILVKGDPNTLKCFRNRSKTKYRDLIKAVSTTWSWVSTDGCDRIGRARMLFSFASYEQRNTFDNKVTYPKNVERTFGNFDSL</sequence>
<evidence type="ECO:0000256" key="7">
    <source>
        <dbReference type="ARBA" id="ARBA00022705"/>
    </source>
</evidence>
<evidence type="ECO:0000256" key="6">
    <source>
        <dbReference type="ARBA" id="ARBA00022562"/>
    </source>
</evidence>
<keyword evidence="4 12" id="KW-0244">Early protein</keyword>
<evidence type="ECO:0000256" key="5">
    <source>
        <dbReference type="ARBA" id="ARBA00022553"/>
    </source>
</evidence>
<comment type="subcellular location">
    <subcellularLocation>
        <location evidence="1 12">Host nucleus</location>
    </subcellularLocation>
</comment>
<dbReference type="GO" id="GO:0039693">
    <property type="term" value="P:viral DNA genome replication"/>
    <property type="evidence" value="ECO:0007669"/>
    <property type="project" value="UniProtKB-UniRule"/>
</dbReference>
<feature type="region of interest" description="Disordered" evidence="13">
    <location>
        <begin position="197"/>
        <end position="404"/>
    </location>
</feature>
<dbReference type="Gene3D" id="3.30.70.330">
    <property type="match status" value="1"/>
</dbReference>
<evidence type="ECO:0000313" key="17">
    <source>
        <dbReference type="Proteomes" id="UP000101246"/>
    </source>
</evidence>
<dbReference type="InterPro" id="IPR000427">
    <property type="entry name" value="Papillomavirus_E2_C"/>
</dbReference>
<evidence type="ECO:0000256" key="10">
    <source>
        <dbReference type="ARBA" id="ARBA00023159"/>
    </source>
</evidence>
<feature type="region of interest" description="DNA-binding domain" evidence="12">
    <location>
        <begin position="422"/>
        <end position="506"/>
    </location>
</feature>
<comment type="PTM">
    <text evidence="12">Phosphorylated.</text>
</comment>
<feature type="compositionally biased region" description="Polar residues" evidence="13">
    <location>
        <begin position="221"/>
        <end position="242"/>
    </location>
</feature>
<keyword evidence="5 12" id="KW-0597">Phosphoprotein</keyword>
<dbReference type="GO" id="GO:0003677">
    <property type="term" value="F:DNA binding"/>
    <property type="evidence" value="ECO:0007669"/>
    <property type="project" value="UniProtKB-UniRule"/>
</dbReference>
<dbReference type="Proteomes" id="UP000101246">
    <property type="component" value="Genome"/>
</dbReference>
<feature type="compositionally biased region" description="Polar residues" evidence="13">
    <location>
        <begin position="198"/>
        <end position="213"/>
    </location>
</feature>
<evidence type="ECO:0000259" key="14">
    <source>
        <dbReference type="Pfam" id="PF00508"/>
    </source>
</evidence>
<dbReference type="Gene3D" id="1.10.287.30">
    <property type="entry name" value="E2 (early) protein, N terminal domain, subdomain 1"/>
    <property type="match status" value="1"/>
</dbReference>
<keyword evidence="12" id="KW-0832">Ubl conjugation</keyword>
<evidence type="ECO:0000256" key="4">
    <source>
        <dbReference type="ARBA" id="ARBA00022518"/>
    </source>
</evidence>
<feature type="domain" description="Papillomavirus E2 C-terminal" evidence="15">
    <location>
        <begin position="424"/>
        <end position="501"/>
    </location>
</feature>
<dbReference type="Pfam" id="PF00508">
    <property type="entry name" value="PPV_E2_N"/>
    <property type="match status" value="1"/>
</dbReference>
<gene>
    <name evidence="12" type="primary">E2</name>
</gene>
<dbReference type="GO" id="GO:0000166">
    <property type="term" value="F:nucleotide binding"/>
    <property type="evidence" value="ECO:0007669"/>
    <property type="project" value="UniProtKB-UniRule"/>
</dbReference>
<dbReference type="GO" id="GO:0006351">
    <property type="term" value="P:DNA-templated transcription"/>
    <property type="evidence" value="ECO:0007669"/>
    <property type="project" value="UniProtKB-UniRule"/>
</dbReference>
<dbReference type="InterPro" id="IPR035975">
    <property type="entry name" value="E2/EBNA1_C_sf"/>
</dbReference>
<dbReference type="InterPro" id="IPR042504">
    <property type="entry name" value="Regulatory_protein_E2_N_2"/>
</dbReference>
<feature type="cross-link" description="Glycyl lysine isopeptide (Lys-Gly) (interchain with G-Cter in SUMO)" evidence="12">
    <location>
        <position position="429"/>
    </location>
</feature>